<organism evidence="8 9">
    <name type="scientific">Pogona vitticeps</name>
    <name type="common">central bearded dragon</name>
    <dbReference type="NCBI Taxonomy" id="103695"/>
    <lineage>
        <taxon>Eukaryota</taxon>
        <taxon>Metazoa</taxon>
        <taxon>Chordata</taxon>
        <taxon>Craniata</taxon>
        <taxon>Vertebrata</taxon>
        <taxon>Euteleostomi</taxon>
        <taxon>Lepidosauria</taxon>
        <taxon>Squamata</taxon>
        <taxon>Bifurcata</taxon>
        <taxon>Unidentata</taxon>
        <taxon>Episquamata</taxon>
        <taxon>Toxicofera</taxon>
        <taxon>Iguania</taxon>
        <taxon>Acrodonta</taxon>
        <taxon>Agamidae</taxon>
        <taxon>Amphibolurinae</taxon>
        <taxon>Pogona</taxon>
    </lineage>
</organism>
<evidence type="ECO:0000259" key="7">
    <source>
        <dbReference type="SMART" id="SM00409"/>
    </source>
</evidence>
<dbReference type="SUPFAM" id="SSF48726">
    <property type="entry name" value="Immunoglobulin"/>
    <property type="match status" value="2"/>
</dbReference>
<dbReference type="PANTHER" id="PTHR44427:SF1">
    <property type="entry name" value="CARCINOEMBRYONIC ANTIGEN-RELATED CELL ADHESION MOLECULE 1"/>
    <property type="match status" value="1"/>
</dbReference>
<evidence type="ECO:0000256" key="2">
    <source>
        <dbReference type="ARBA" id="ARBA00023180"/>
    </source>
</evidence>
<gene>
    <name evidence="9" type="primary">LOC110089468</name>
</gene>
<dbReference type="AlphaFoldDB" id="A0A6J0VC61"/>
<dbReference type="InterPro" id="IPR013106">
    <property type="entry name" value="Ig_V-set"/>
</dbReference>
<evidence type="ECO:0000256" key="6">
    <source>
        <dbReference type="SAM" id="SignalP"/>
    </source>
</evidence>
<dbReference type="Pfam" id="PF07686">
    <property type="entry name" value="V-set"/>
    <property type="match status" value="1"/>
</dbReference>
<feature type="region of interest" description="Disordered" evidence="5">
    <location>
        <begin position="236"/>
        <end position="256"/>
    </location>
</feature>
<dbReference type="InterPro" id="IPR003599">
    <property type="entry name" value="Ig_sub"/>
</dbReference>
<dbReference type="InterPro" id="IPR036179">
    <property type="entry name" value="Ig-like_dom_sf"/>
</dbReference>
<dbReference type="Gene3D" id="2.60.40.10">
    <property type="entry name" value="Immunoglobulins"/>
    <property type="match status" value="2"/>
</dbReference>
<feature type="domain" description="Immunoglobulin" evidence="7">
    <location>
        <begin position="151"/>
        <end position="267"/>
    </location>
</feature>
<keyword evidence="1 6" id="KW-0732">Signal</keyword>
<dbReference type="SMART" id="SM00409">
    <property type="entry name" value="IG"/>
    <property type="match status" value="2"/>
</dbReference>
<evidence type="ECO:0000256" key="3">
    <source>
        <dbReference type="ARBA" id="ARBA00023319"/>
    </source>
</evidence>
<dbReference type="InterPro" id="IPR013783">
    <property type="entry name" value="Ig-like_fold"/>
</dbReference>
<evidence type="ECO:0000256" key="5">
    <source>
        <dbReference type="SAM" id="MobiDB-lite"/>
    </source>
</evidence>
<dbReference type="Proteomes" id="UP001652642">
    <property type="component" value="Chromosome 9"/>
</dbReference>
<feature type="chain" id="PRO_5045467887" evidence="6">
    <location>
        <begin position="18"/>
        <end position="323"/>
    </location>
</feature>
<proteinExistence type="inferred from homology"/>
<keyword evidence="8" id="KW-1185">Reference proteome</keyword>
<name>A0A6J0VC61_9SAUR</name>
<dbReference type="InterPro" id="IPR050831">
    <property type="entry name" value="CEA_cell_adhesion"/>
</dbReference>
<evidence type="ECO:0000313" key="8">
    <source>
        <dbReference type="Proteomes" id="UP001652642"/>
    </source>
</evidence>
<accession>A0A6J0VC61</accession>
<evidence type="ECO:0000256" key="1">
    <source>
        <dbReference type="ARBA" id="ARBA00022729"/>
    </source>
</evidence>
<comment type="similarity">
    <text evidence="4">Belongs to the immunoglobulin superfamily. CEA family.</text>
</comment>
<reference evidence="9" key="1">
    <citation type="submission" date="2025-08" db="UniProtKB">
        <authorList>
            <consortium name="RefSeq"/>
        </authorList>
    </citation>
    <scope>IDENTIFICATION</scope>
</reference>
<keyword evidence="3" id="KW-0393">Immunoglobulin domain</keyword>
<feature type="signal peptide" evidence="6">
    <location>
        <begin position="1"/>
        <end position="17"/>
    </location>
</feature>
<sequence length="323" mass="35991">MLLAGFLLSYFLQLASTQGQPRVSVISQPPSPHEFQNVTLSLQGAPVTIASCQWVRDTRLGRSGPILTFSPEGNPKLKNEEAYSGRETVHQNCSLHIQRVRVQDAGTYRVTLRTAHTHQQGDRDQQEEKTYEASVTLQVSKSNKIDLQVHQIPKVPRPGQDVTLVTHGIPERFYFCEWSKQTDFLVYKVIKTYAPEDRQQTSQQGREVIHRNCSLQISQLKTSDVGSYHIYVEAPLDQQDQQPGKGTGDRGGEGRQVYTGSVNLEVTEQSQTDTHHSGSSSLTYSAGVMAVVLLGSFAWTDPLLTVFSVFLCSLASLRPKHLP</sequence>
<dbReference type="GeneID" id="110089468"/>
<feature type="domain" description="Immunoglobulin" evidence="7">
    <location>
        <begin position="27"/>
        <end position="140"/>
    </location>
</feature>
<keyword evidence="2" id="KW-0325">Glycoprotein</keyword>
<dbReference type="RefSeq" id="XP_020668224.2">
    <property type="nucleotide sequence ID" value="XM_020812565.2"/>
</dbReference>
<dbReference type="PANTHER" id="PTHR44427">
    <property type="entry name" value="CARCINOEMBRYONIC ANTIGEN-RELATED CELL ADHESION MOLECULE 19"/>
    <property type="match status" value="1"/>
</dbReference>
<evidence type="ECO:0000313" key="9">
    <source>
        <dbReference type="RefSeq" id="XP_020668224.2"/>
    </source>
</evidence>
<evidence type="ECO:0000256" key="4">
    <source>
        <dbReference type="ARBA" id="ARBA00038222"/>
    </source>
</evidence>
<protein>
    <submittedName>
        <fullName evidence="9">Cell adhesion molecule CEACAM10-like isoform X2</fullName>
    </submittedName>
</protein>